<feature type="compositionally biased region" description="Polar residues" evidence="1">
    <location>
        <begin position="102"/>
        <end position="116"/>
    </location>
</feature>
<dbReference type="EMBL" id="JAKJXP020000044">
    <property type="protein sequence ID" value="KAK7751832.1"/>
    <property type="molecule type" value="Genomic_DNA"/>
</dbReference>
<comment type="caution">
    <text evidence="2">The sequence shown here is derived from an EMBL/GenBank/DDBJ whole genome shotgun (WGS) entry which is preliminary data.</text>
</comment>
<dbReference type="AlphaFoldDB" id="A0AAN9YRH0"/>
<evidence type="ECO:0000313" key="3">
    <source>
        <dbReference type="Proteomes" id="UP001320420"/>
    </source>
</evidence>
<evidence type="ECO:0000313" key="2">
    <source>
        <dbReference type="EMBL" id="KAK7751832.1"/>
    </source>
</evidence>
<feature type="region of interest" description="Disordered" evidence="1">
    <location>
        <begin position="19"/>
        <end position="59"/>
    </location>
</feature>
<gene>
    <name evidence="2" type="ORF">SLS62_006133</name>
</gene>
<organism evidence="2 3">
    <name type="scientific">Diatrype stigma</name>
    <dbReference type="NCBI Taxonomy" id="117547"/>
    <lineage>
        <taxon>Eukaryota</taxon>
        <taxon>Fungi</taxon>
        <taxon>Dikarya</taxon>
        <taxon>Ascomycota</taxon>
        <taxon>Pezizomycotina</taxon>
        <taxon>Sordariomycetes</taxon>
        <taxon>Xylariomycetidae</taxon>
        <taxon>Xylariales</taxon>
        <taxon>Diatrypaceae</taxon>
        <taxon>Diatrype</taxon>
    </lineage>
</organism>
<feature type="compositionally biased region" description="Basic residues" evidence="1">
    <location>
        <begin position="160"/>
        <end position="169"/>
    </location>
</feature>
<reference evidence="2 3" key="1">
    <citation type="submission" date="2024-02" db="EMBL/GenBank/DDBJ databases">
        <title>De novo assembly and annotation of 12 fungi associated with fruit tree decline syndrome in Ontario, Canada.</title>
        <authorList>
            <person name="Sulman M."/>
            <person name="Ellouze W."/>
            <person name="Ilyukhin E."/>
        </authorList>
    </citation>
    <scope>NUCLEOTIDE SEQUENCE [LARGE SCALE GENOMIC DNA]</scope>
    <source>
        <strain evidence="2 3">M11/M66-122</strain>
    </source>
</reference>
<feature type="compositionally biased region" description="Low complexity" evidence="1">
    <location>
        <begin position="28"/>
        <end position="39"/>
    </location>
</feature>
<name>A0AAN9YRH0_9PEZI</name>
<protein>
    <submittedName>
        <fullName evidence="2">Uncharacterized protein</fullName>
    </submittedName>
</protein>
<proteinExistence type="predicted"/>
<keyword evidence="3" id="KW-1185">Reference proteome</keyword>
<feature type="region of interest" description="Disordered" evidence="1">
    <location>
        <begin position="93"/>
        <end position="169"/>
    </location>
</feature>
<evidence type="ECO:0000256" key="1">
    <source>
        <dbReference type="SAM" id="MobiDB-lite"/>
    </source>
</evidence>
<sequence length="169" mass="18444">MSSKTTQFSSRVSSKISHAHIDLKLENSGHSGPSSESSNVTVTRASQGQARSGEGQNIVVYNPNNRADYWMRDQVLYGPYDAVGEVTVTERSYYNSPIPGYSASSIATQGSTSQGPTDPKEHSDNAKKPHSSDYQKAHDYKDQAHKSRGHKSHDSSSNSRGHKKSSSKK</sequence>
<feature type="compositionally biased region" description="Basic and acidic residues" evidence="1">
    <location>
        <begin position="118"/>
        <end position="145"/>
    </location>
</feature>
<accession>A0AAN9YRH0</accession>
<dbReference type="Proteomes" id="UP001320420">
    <property type="component" value="Unassembled WGS sequence"/>
</dbReference>
<feature type="compositionally biased region" description="Polar residues" evidence="1">
    <location>
        <begin position="40"/>
        <end position="50"/>
    </location>
</feature>